<evidence type="ECO:0000313" key="8">
    <source>
        <dbReference type="EMBL" id="TFK21430.1"/>
    </source>
</evidence>
<dbReference type="EMBL" id="ML210268">
    <property type="protein sequence ID" value="TFK21430.1"/>
    <property type="molecule type" value="Genomic_DNA"/>
</dbReference>
<evidence type="ECO:0000313" key="9">
    <source>
        <dbReference type="Proteomes" id="UP000307440"/>
    </source>
</evidence>
<organism evidence="8 9">
    <name type="scientific">Coprinopsis marcescibilis</name>
    <name type="common">Agaric fungus</name>
    <name type="synonym">Psathyrella marcescibilis</name>
    <dbReference type="NCBI Taxonomy" id="230819"/>
    <lineage>
        <taxon>Eukaryota</taxon>
        <taxon>Fungi</taxon>
        <taxon>Dikarya</taxon>
        <taxon>Basidiomycota</taxon>
        <taxon>Agaricomycotina</taxon>
        <taxon>Agaricomycetes</taxon>
        <taxon>Agaricomycetidae</taxon>
        <taxon>Agaricales</taxon>
        <taxon>Agaricineae</taxon>
        <taxon>Psathyrellaceae</taxon>
        <taxon>Coprinopsis</taxon>
    </lineage>
</organism>
<feature type="chain" id="PRO_5023116753" description="CFEM domain-containing protein" evidence="6">
    <location>
        <begin position="23"/>
        <end position="175"/>
    </location>
</feature>
<name>A0A5C3KM77_COPMA</name>
<keyword evidence="2" id="KW-0964">Secreted</keyword>
<evidence type="ECO:0000259" key="7">
    <source>
        <dbReference type="Pfam" id="PF05730"/>
    </source>
</evidence>
<sequence>MMHRSLLLPLLCLLVSTFSVLAQGPRPSNSVDTPGAGPSFAPSRCILTCSSAAAEANNCPSIADIRCICRNAQFQADAVQCIQDHCPDEIPSARALHDGRCIGIRPEGAAGPPKSLSVNLPTPTPSSEPSAAPSSDGNLDTVRPTSAGRGKLEGLPGALFGTVLAGAIVAGGLVL</sequence>
<gene>
    <name evidence="8" type="ORF">FA15DRAFT_758705</name>
</gene>
<protein>
    <recommendedName>
        <fullName evidence="7">CFEM domain-containing protein</fullName>
    </recommendedName>
</protein>
<dbReference type="AlphaFoldDB" id="A0A5C3KM77"/>
<reference evidence="8 9" key="1">
    <citation type="journal article" date="2019" name="Nat. Ecol. Evol.">
        <title>Megaphylogeny resolves global patterns of mushroom evolution.</title>
        <authorList>
            <person name="Varga T."/>
            <person name="Krizsan K."/>
            <person name="Foldi C."/>
            <person name="Dima B."/>
            <person name="Sanchez-Garcia M."/>
            <person name="Sanchez-Ramirez S."/>
            <person name="Szollosi G.J."/>
            <person name="Szarkandi J.G."/>
            <person name="Papp V."/>
            <person name="Albert L."/>
            <person name="Andreopoulos W."/>
            <person name="Angelini C."/>
            <person name="Antonin V."/>
            <person name="Barry K.W."/>
            <person name="Bougher N.L."/>
            <person name="Buchanan P."/>
            <person name="Buyck B."/>
            <person name="Bense V."/>
            <person name="Catcheside P."/>
            <person name="Chovatia M."/>
            <person name="Cooper J."/>
            <person name="Damon W."/>
            <person name="Desjardin D."/>
            <person name="Finy P."/>
            <person name="Geml J."/>
            <person name="Haridas S."/>
            <person name="Hughes K."/>
            <person name="Justo A."/>
            <person name="Karasinski D."/>
            <person name="Kautmanova I."/>
            <person name="Kiss B."/>
            <person name="Kocsube S."/>
            <person name="Kotiranta H."/>
            <person name="LaButti K.M."/>
            <person name="Lechner B.E."/>
            <person name="Liimatainen K."/>
            <person name="Lipzen A."/>
            <person name="Lukacs Z."/>
            <person name="Mihaltcheva S."/>
            <person name="Morgado L.N."/>
            <person name="Niskanen T."/>
            <person name="Noordeloos M.E."/>
            <person name="Ohm R.A."/>
            <person name="Ortiz-Santana B."/>
            <person name="Ovrebo C."/>
            <person name="Racz N."/>
            <person name="Riley R."/>
            <person name="Savchenko A."/>
            <person name="Shiryaev A."/>
            <person name="Soop K."/>
            <person name="Spirin V."/>
            <person name="Szebenyi C."/>
            <person name="Tomsovsky M."/>
            <person name="Tulloss R.E."/>
            <person name="Uehling J."/>
            <person name="Grigoriev I.V."/>
            <person name="Vagvolgyi C."/>
            <person name="Papp T."/>
            <person name="Martin F.M."/>
            <person name="Miettinen O."/>
            <person name="Hibbett D.S."/>
            <person name="Nagy L.G."/>
        </authorList>
    </citation>
    <scope>NUCLEOTIDE SEQUENCE [LARGE SCALE GENOMIC DNA]</scope>
    <source>
        <strain evidence="8 9">CBS 121175</strain>
    </source>
</reference>
<feature type="region of interest" description="Disordered" evidence="5">
    <location>
        <begin position="107"/>
        <end position="148"/>
    </location>
</feature>
<proteinExistence type="predicted"/>
<dbReference type="Pfam" id="PF05730">
    <property type="entry name" value="CFEM"/>
    <property type="match status" value="1"/>
</dbReference>
<evidence type="ECO:0000256" key="3">
    <source>
        <dbReference type="ARBA" id="ARBA00022729"/>
    </source>
</evidence>
<keyword evidence="4" id="KW-1015">Disulfide bond</keyword>
<dbReference type="STRING" id="230819.A0A5C3KM77"/>
<feature type="compositionally biased region" description="Low complexity" evidence="5">
    <location>
        <begin position="125"/>
        <end position="135"/>
    </location>
</feature>
<accession>A0A5C3KM77</accession>
<evidence type="ECO:0000256" key="4">
    <source>
        <dbReference type="ARBA" id="ARBA00023157"/>
    </source>
</evidence>
<evidence type="ECO:0000256" key="6">
    <source>
        <dbReference type="SAM" id="SignalP"/>
    </source>
</evidence>
<evidence type="ECO:0000256" key="1">
    <source>
        <dbReference type="ARBA" id="ARBA00004613"/>
    </source>
</evidence>
<dbReference type="InterPro" id="IPR008427">
    <property type="entry name" value="Extracellular_membr_CFEM_dom"/>
</dbReference>
<dbReference type="OrthoDB" id="4505683at2759"/>
<feature type="domain" description="CFEM" evidence="7">
    <location>
        <begin position="42"/>
        <end position="94"/>
    </location>
</feature>
<evidence type="ECO:0000256" key="5">
    <source>
        <dbReference type="SAM" id="MobiDB-lite"/>
    </source>
</evidence>
<feature type="signal peptide" evidence="6">
    <location>
        <begin position="1"/>
        <end position="22"/>
    </location>
</feature>
<dbReference type="GO" id="GO:0005576">
    <property type="term" value="C:extracellular region"/>
    <property type="evidence" value="ECO:0007669"/>
    <property type="project" value="UniProtKB-SubCell"/>
</dbReference>
<keyword evidence="9" id="KW-1185">Reference proteome</keyword>
<comment type="subcellular location">
    <subcellularLocation>
        <location evidence="1">Secreted</location>
    </subcellularLocation>
</comment>
<evidence type="ECO:0000256" key="2">
    <source>
        <dbReference type="ARBA" id="ARBA00022525"/>
    </source>
</evidence>
<keyword evidence="3 6" id="KW-0732">Signal</keyword>
<dbReference type="Proteomes" id="UP000307440">
    <property type="component" value="Unassembled WGS sequence"/>
</dbReference>